<evidence type="ECO:0000313" key="2">
    <source>
        <dbReference type="EMBL" id="ERN18224.1"/>
    </source>
</evidence>
<accession>U5D6Z0</accession>
<dbReference type="Proteomes" id="UP000017836">
    <property type="component" value="Unassembled WGS sequence"/>
</dbReference>
<reference evidence="3" key="1">
    <citation type="journal article" date="2013" name="Science">
        <title>The Amborella genome and the evolution of flowering plants.</title>
        <authorList>
            <consortium name="Amborella Genome Project"/>
        </authorList>
    </citation>
    <scope>NUCLEOTIDE SEQUENCE [LARGE SCALE GENOMIC DNA]</scope>
</reference>
<protein>
    <submittedName>
        <fullName evidence="2">Uncharacterized protein</fullName>
    </submittedName>
</protein>
<feature type="region of interest" description="Disordered" evidence="1">
    <location>
        <begin position="48"/>
        <end position="83"/>
    </location>
</feature>
<name>U5D6Z0_AMBTC</name>
<dbReference type="EMBL" id="KI392237">
    <property type="protein sequence ID" value="ERN18224.1"/>
    <property type="molecule type" value="Genomic_DNA"/>
</dbReference>
<sequence length="178" mass="20519">MVCKITKKAIHKSEMLYTKRSSKRKAVKNKNYKEPAYKRWGCNKRYENESGVKREKRGERKRGEDMRTAKRLQGCESTGSSPATAPSLVRMRLNVSYCKVQHMVKEGSLGRGYANVLVRNLVERFTMFPQFERKIEEPRLPHSSILLDQCFDALRNGKEKGKPCKAAGWSGELPKSYQ</sequence>
<dbReference type="Gramene" id="ERN18224">
    <property type="protein sequence ID" value="ERN18224"/>
    <property type="gene ID" value="AMTR_s00055p00047040"/>
</dbReference>
<evidence type="ECO:0000313" key="3">
    <source>
        <dbReference type="Proteomes" id="UP000017836"/>
    </source>
</evidence>
<dbReference type="HOGENOM" id="CLU_1512626_0_0_1"/>
<keyword evidence="3" id="KW-1185">Reference proteome</keyword>
<organism evidence="2 3">
    <name type="scientific">Amborella trichopoda</name>
    <dbReference type="NCBI Taxonomy" id="13333"/>
    <lineage>
        <taxon>Eukaryota</taxon>
        <taxon>Viridiplantae</taxon>
        <taxon>Streptophyta</taxon>
        <taxon>Embryophyta</taxon>
        <taxon>Tracheophyta</taxon>
        <taxon>Spermatophyta</taxon>
        <taxon>Magnoliopsida</taxon>
        <taxon>Amborellales</taxon>
        <taxon>Amborellaceae</taxon>
        <taxon>Amborella</taxon>
    </lineage>
</organism>
<dbReference type="AlphaFoldDB" id="U5D6Z0"/>
<gene>
    <name evidence="2" type="ORF">AMTR_s00055p00047040</name>
</gene>
<feature type="compositionally biased region" description="Basic and acidic residues" evidence="1">
    <location>
        <begin position="48"/>
        <end position="68"/>
    </location>
</feature>
<proteinExistence type="predicted"/>
<evidence type="ECO:0000256" key="1">
    <source>
        <dbReference type="SAM" id="MobiDB-lite"/>
    </source>
</evidence>